<dbReference type="InterPro" id="IPR003658">
    <property type="entry name" value="Anti-sigma_ant"/>
</dbReference>
<evidence type="ECO:0000256" key="4">
    <source>
        <dbReference type="ARBA" id="ARBA00022553"/>
    </source>
</evidence>
<protein>
    <recommendedName>
        <fullName evidence="3 6">Anti-sigma F factor antagonist</fullName>
    </recommendedName>
    <alternativeName>
        <fullName evidence="6">Stage II sporulation protein</fullName>
    </alternativeName>
</protein>
<dbReference type="InterPro" id="IPR036513">
    <property type="entry name" value="STAS_dom_sf"/>
</dbReference>
<dbReference type="PANTHER" id="PTHR33495">
    <property type="entry name" value="ANTI-SIGMA FACTOR ANTAGONIST TM_1081-RELATED-RELATED"/>
    <property type="match status" value="1"/>
</dbReference>
<dbReference type="Pfam" id="PF01740">
    <property type="entry name" value="STAS"/>
    <property type="match status" value="1"/>
</dbReference>
<dbReference type="RefSeq" id="WP_226538623.1">
    <property type="nucleotide sequence ID" value="NZ_CP129013.1"/>
</dbReference>
<keyword evidence="5" id="KW-0749">Sporulation</keyword>
<comment type="function">
    <text evidence="1">In the phosphorylated form it could act as an anti-anti-sigma factor that counteracts SpoIIAB and thus releases sigma f from inhibition.</text>
</comment>
<evidence type="ECO:0000256" key="1">
    <source>
        <dbReference type="ARBA" id="ARBA00001976"/>
    </source>
</evidence>
<evidence type="ECO:0000313" key="9">
    <source>
        <dbReference type="Proteomes" id="UP001197974"/>
    </source>
</evidence>
<dbReference type="EMBL" id="CP129013">
    <property type="protein sequence ID" value="WLR43804.1"/>
    <property type="molecule type" value="Genomic_DNA"/>
</dbReference>
<keyword evidence="9" id="KW-1185">Reference proteome</keyword>
<keyword evidence="4" id="KW-0597">Phosphoprotein</keyword>
<dbReference type="InterPro" id="IPR002645">
    <property type="entry name" value="STAS_dom"/>
</dbReference>
<comment type="similarity">
    <text evidence="2 6">Belongs to the anti-sigma-factor antagonist family.</text>
</comment>
<dbReference type="InterPro" id="IPR014237">
    <property type="entry name" value="Anti-sigma_F_ant"/>
</dbReference>
<sequence>MSLSIELEVKKRVLCIRLSGELDHHSSEELRKQVSNAMVSTKVEHILLNLKELTFMDSSGLGVILGRYKEIKETGGEMVVCSITPPIERLFNLSGLFKIVNLESSEDAALEALGVAS</sequence>
<evidence type="ECO:0000313" key="8">
    <source>
        <dbReference type="EMBL" id="WLR43804.1"/>
    </source>
</evidence>
<evidence type="ECO:0000256" key="3">
    <source>
        <dbReference type="ARBA" id="ARBA00020784"/>
    </source>
</evidence>
<name>A0ABY9JWP0_9BACI</name>
<organism evidence="8 9">
    <name type="scientific">Bacillus carboniphilus</name>
    <dbReference type="NCBI Taxonomy" id="86663"/>
    <lineage>
        <taxon>Bacteria</taxon>
        <taxon>Bacillati</taxon>
        <taxon>Bacillota</taxon>
        <taxon>Bacilli</taxon>
        <taxon>Bacillales</taxon>
        <taxon>Bacillaceae</taxon>
        <taxon>Bacillus</taxon>
    </lineage>
</organism>
<gene>
    <name evidence="8" type="primary">spoIIAA</name>
    <name evidence="8" type="ORF">LC087_06675</name>
</gene>
<evidence type="ECO:0000256" key="2">
    <source>
        <dbReference type="ARBA" id="ARBA00009013"/>
    </source>
</evidence>
<dbReference type="PROSITE" id="PS50801">
    <property type="entry name" value="STAS"/>
    <property type="match status" value="1"/>
</dbReference>
<proteinExistence type="inferred from homology"/>
<dbReference type="Gene3D" id="3.30.750.24">
    <property type="entry name" value="STAS domain"/>
    <property type="match status" value="1"/>
</dbReference>
<feature type="domain" description="STAS" evidence="7">
    <location>
        <begin position="3"/>
        <end position="113"/>
    </location>
</feature>
<dbReference type="NCBIfam" id="TIGR02886">
    <property type="entry name" value="spore_II_AA"/>
    <property type="match status" value="1"/>
</dbReference>
<dbReference type="PANTHER" id="PTHR33495:SF2">
    <property type="entry name" value="ANTI-SIGMA FACTOR ANTAGONIST TM_1081-RELATED"/>
    <property type="match status" value="1"/>
</dbReference>
<dbReference type="Proteomes" id="UP001197974">
    <property type="component" value="Chromosome"/>
</dbReference>
<reference evidence="8 9" key="1">
    <citation type="submission" date="2023-06" db="EMBL/GenBank/DDBJ databases">
        <title>Five Gram-positive bacteria isolated from mangrove sediments in Shenzhen, Guangdong, China.</title>
        <authorList>
            <person name="Yu S."/>
            <person name="Zheng W."/>
            <person name="Huang Y."/>
        </authorList>
    </citation>
    <scope>NUCLEOTIDE SEQUENCE [LARGE SCALE GENOMIC DNA]</scope>
    <source>
        <strain evidence="8 9">SaN35-3</strain>
    </source>
</reference>
<evidence type="ECO:0000256" key="5">
    <source>
        <dbReference type="ARBA" id="ARBA00022969"/>
    </source>
</evidence>
<dbReference type="NCBIfam" id="TIGR00377">
    <property type="entry name" value="ant_ant_sig"/>
    <property type="match status" value="1"/>
</dbReference>
<accession>A0ABY9JWP0</accession>
<evidence type="ECO:0000259" key="7">
    <source>
        <dbReference type="PROSITE" id="PS50801"/>
    </source>
</evidence>
<dbReference type="SUPFAM" id="SSF52091">
    <property type="entry name" value="SpoIIaa-like"/>
    <property type="match status" value="1"/>
</dbReference>
<evidence type="ECO:0000256" key="6">
    <source>
        <dbReference type="RuleBase" id="RU003749"/>
    </source>
</evidence>